<organism evidence="4 5">
    <name type="scientific">Comamonas testosteroni TK102</name>
    <dbReference type="NCBI Taxonomy" id="1392005"/>
    <lineage>
        <taxon>Bacteria</taxon>
        <taxon>Pseudomonadati</taxon>
        <taxon>Pseudomonadota</taxon>
        <taxon>Betaproteobacteria</taxon>
        <taxon>Burkholderiales</taxon>
        <taxon>Comamonadaceae</taxon>
        <taxon>Comamonas</taxon>
    </lineage>
</organism>
<dbReference type="Pfam" id="PF02371">
    <property type="entry name" value="Transposase_20"/>
    <property type="match status" value="1"/>
</dbReference>
<sequence length="341" mass="38104">MDHTVIAVDTAKKVFQLHWVEHDTGSIERLQLKRARLLEWFAIREPSLVVMEACGGAHEWARALTKLGHEVRLISPRKVRPFVQRNKTDAADAQAIWTACQQPGMRFVPVKTQAQQVVLSLHRIRAQLMKSRIMQTNELRGILYEFGLVLPEGHRALLQAIPDALADAAQRLPAMLMESLNEQVRRIAQLSQDINQIEHRLAQQLRESPHCQSVAQIPGIGLLTATAVVASMGNAQAFKDAREFSAWVGLVPRQSGTGGRARQMGISKRGDAYLRTLLMHPARSVVLKSHEASAWPWLQTLLKRRPYNVVVAAVANKLARTIWAVLAKGQAWSAQAWQGAH</sequence>
<gene>
    <name evidence="4" type="ORF">O987_07990</name>
</gene>
<dbReference type="GO" id="GO:0004803">
    <property type="term" value="F:transposase activity"/>
    <property type="evidence" value="ECO:0007669"/>
    <property type="project" value="InterPro"/>
</dbReference>
<dbReference type="InterPro" id="IPR003346">
    <property type="entry name" value="Transposase_20"/>
</dbReference>
<keyword evidence="1" id="KW-0175">Coiled coil</keyword>
<dbReference type="AlphaFoldDB" id="A0A076PQR0"/>
<name>A0A076PQR0_COMTE</name>
<feature type="domain" description="Transposase IS116/IS110/IS902 C-terminal" evidence="3">
    <location>
        <begin position="212"/>
        <end position="289"/>
    </location>
</feature>
<evidence type="ECO:0000256" key="1">
    <source>
        <dbReference type="SAM" id="Coils"/>
    </source>
</evidence>
<feature type="domain" description="Transposase IS110-like N-terminal" evidence="2">
    <location>
        <begin position="3"/>
        <end position="145"/>
    </location>
</feature>
<reference evidence="4 5" key="1">
    <citation type="journal article" date="2014" name="Genome Announc.">
        <title>Complete Genome Sequence of Polychlorinated Biphenyl Degrader Comamonas testosteroni TK102 (NBRC 109938).</title>
        <authorList>
            <person name="Fukuda K."/>
            <person name="Hosoyama A."/>
            <person name="Tsuchikane K."/>
            <person name="Ohji S."/>
            <person name="Yamazoe A."/>
            <person name="Fujita N."/>
            <person name="Shintani M."/>
            <person name="Kimbara K."/>
        </authorList>
    </citation>
    <scope>NUCLEOTIDE SEQUENCE [LARGE SCALE GENOMIC DNA]</scope>
    <source>
        <strain evidence="4">TK102</strain>
    </source>
</reference>
<dbReference type="Gene3D" id="3.40.50.2000">
    <property type="entry name" value="Glycogen Phosphorylase B"/>
    <property type="match status" value="1"/>
</dbReference>
<dbReference type="Proteomes" id="UP000028782">
    <property type="component" value="Chromosome"/>
</dbReference>
<dbReference type="RefSeq" id="WP_043371474.1">
    <property type="nucleotide sequence ID" value="NZ_CP006704.1"/>
</dbReference>
<dbReference type="EMBL" id="CP006704">
    <property type="protein sequence ID" value="AIJ45742.1"/>
    <property type="molecule type" value="Genomic_DNA"/>
</dbReference>
<dbReference type="Pfam" id="PF01548">
    <property type="entry name" value="DEDD_Tnp_IS110"/>
    <property type="match status" value="1"/>
</dbReference>
<dbReference type="InterPro" id="IPR047650">
    <property type="entry name" value="Transpos_IS110"/>
</dbReference>
<dbReference type="PANTHER" id="PTHR33055">
    <property type="entry name" value="TRANSPOSASE FOR INSERTION SEQUENCE ELEMENT IS1111A"/>
    <property type="match status" value="1"/>
</dbReference>
<evidence type="ECO:0000313" key="5">
    <source>
        <dbReference type="Proteomes" id="UP000028782"/>
    </source>
</evidence>
<evidence type="ECO:0000259" key="3">
    <source>
        <dbReference type="Pfam" id="PF02371"/>
    </source>
</evidence>
<feature type="coiled-coil region" evidence="1">
    <location>
        <begin position="180"/>
        <end position="207"/>
    </location>
</feature>
<protein>
    <submittedName>
        <fullName evidence="4">Transposase IS110</fullName>
    </submittedName>
</protein>
<dbReference type="PANTHER" id="PTHR33055:SF3">
    <property type="entry name" value="PUTATIVE TRANSPOSASE FOR IS117-RELATED"/>
    <property type="match status" value="1"/>
</dbReference>
<dbReference type="HOGENOM" id="CLU_036902_3_1_4"/>
<dbReference type="GO" id="GO:0003677">
    <property type="term" value="F:DNA binding"/>
    <property type="evidence" value="ECO:0007669"/>
    <property type="project" value="InterPro"/>
</dbReference>
<proteinExistence type="predicted"/>
<dbReference type="InterPro" id="IPR002525">
    <property type="entry name" value="Transp_IS110-like_N"/>
</dbReference>
<evidence type="ECO:0000313" key="4">
    <source>
        <dbReference type="EMBL" id="AIJ45742.1"/>
    </source>
</evidence>
<dbReference type="NCBIfam" id="NF033542">
    <property type="entry name" value="transpos_IS110"/>
    <property type="match status" value="1"/>
</dbReference>
<accession>A0A076PQR0</accession>
<dbReference type="GO" id="GO:0006313">
    <property type="term" value="P:DNA transposition"/>
    <property type="evidence" value="ECO:0007669"/>
    <property type="project" value="InterPro"/>
</dbReference>
<dbReference type="KEGG" id="ctes:O987_07990"/>
<evidence type="ECO:0000259" key="2">
    <source>
        <dbReference type="Pfam" id="PF01548"/>
    </source>
</evidence>